<evidence type="ECO:0000256" key="13">
    <source>
        <dbReference type="ARBA" id="ARBA00023136"/>
    </source>
</evidence>
<dbReference type="FunFam" id="1.20.190.50:FF:000001">
    <property type="entry name" value="Nuclear pore complex protein"/>
    <property type="match status" value="1"/>
</dbReference>
<dbReference type="GO" id="GO:0017056">
    <property type="term" value="F:structural constituent of nuclear pore"/>
    <property type="evidence" value="ECO:0007669"/>
    <property type="project" value="UniProtKB-UniRule"/>
</dbReference>
<dbReference type="PANTHER" id="PTHR13003">
    <property type="entry name" value="NUP107-RELATED"/>
    <property type="match status" value="1"/>
</dbReference>
<keyword evidence="13 18" id="KW-0472">Membrane</keyword>
<keyword evidence="3 18" id="KW-0813">Transport</keyword>
<comment type="subunit">
    <text evidence="17">Part of the nuclear pore complex (NPC). Forms part of the Nup160 subcomplex in the nuclear pore which is composed of NUP160, NUP133, NUP107 and Nup96; this complex plays a role in RNA export and in tethering Nup98 and NUP153 to the nucleus. Does not interact with TPR. Interacts with ZNF106.</text>
</comment>
<dbReference type="GO" id="GO:0000776">
    <property type="term" value="C:kinetochore"/>
    <property type="evidence" value="ECO:0007669"/>
    <property type="project" value="UniProtKB-KW"/>
</dbReference>
<evidence type="ECO:0000256" key="7">
    <source>
        <dbReference type="ARBA" id="ARBA00022816"/>
    </source>
</evidence>
<protein>
    <recommendedName>
        <fullName evidence="18">Nuclear pore complex protein</fullName>
    </recommendedName>
</protein>
<evidence type="ECO:0000256" key="11">
    <source>
        <dbReference type="ARBA" id="ARBA00023010"/>
    </source>
</evidence>
<evidence type="ECO:0000256" key="16">
    <source>
        <dbReference type="ARBA" id="ARBA00056880"/>
    </source>
</evidence>
<keyword evidence="4" id="KW-0158">Chromosome</keyword>
<dbReference type="InterPro" id="IPR007252">
    <property type="entry name" value="Nup84/Nup107"/>
</dbReference>
<keyword evidence="6" id="KW-0597">Phosphoprotein</keyword>
<feature type="region of interest" description="Disordered" evidence="19">
    <location>
        <begin position="1"/>
        <end position="35"/>
    </location>
</feature>
<dbReference type="GO" id="GO:0031965">
    <property type="term" value="C:nuclear membrane"/>
    <property type="evidence" value="ECO:0007669"/>
    <property type="project" value="UniProtKB-SubCell"/>
</dbReference>
<dbReference type="Pfam" id="PF04121">
    <property type="entry name" value="Nup84_Nup100"/>
    <property type="match status" value="1"/>
</dbReference>
<dbReference type="GO" id="GO:0031080">
    <property type="term" value="C:nuclear pore outer ring"/>
    <property type="evidence" value="ECO:0007669"/>
    <property type="project" value="TreeGrafter"/>
</dbReference>
<sequence length="936" mass="107300">MDRKAPSLQSFLEQGDSPAPRPGETGKTFKRRSSNINLQRSIKLLDEAVTPYVNRAARTPKGNLRDSGLTPIHHETQIQSDTQNLFLFTPGKKAKSVRSQTLDDTQNTTALRNTTNVVSFRQEPNYEGTMTIELTDVTLSNITIDEDPARKATQDLYLEFKDSLKQQSALHQVLDLVASYESACAKQLSKIQQISKCLVRNQPKLQKTCSTGEQLLFEKNTWKLVHSLFKDRLESDAGRDSFEMDDSDGDILKTSVWGLSEQNISSRLFEKDANVRQSQLVVDWLETCAAEVLGDQPKNAKFFVDQPVAWENTLHNLQKSKQKLQTINSRQVTELDPDATLRQNKVLDDLDQEDERYFLQNLFVLIRAGQLEKAQELCHACGQPWRAATLEGWRLLHDPNYYAKTSSDISPLEGNSHRDVWKAVCWRLASEDNIYLYERAIYAALSGNLTALLPACSSWMDYVWAYFKVKVDVDVEKEIRLLHPTDRMLDSLPQEYTAKLLEAQEVFKEIAASSDENVRIQSENVFHTIQKYIILGDVPGLIETMYQWHQNRSCPPYLIRVLAHLVLFLRTIGQDYQKELCEAILKAYVEDLISKKHTSLVAHYVSKLNPEDQVQMYATFLEDIGAQEEQQKCLKLAEEEGLDVARITKTVVERIRMRENPNMFPKTSLAVDLSITEEDKAKIDAIQWLVFDEAHRPEALRQANAIMRTFIAVKKHAAARLAFEKIPSDSIDVIYQLWHTKTGSSDLSSKDSNTIREYMCMKAYLDAVESFNDWFSLYHQGRPSKPAGAEGGSFTDQVAYEHKMKQFNQEYDRWMYNLQIQTRTTRDRIFNVLLFLDGGWLVDADEDPEKDASRQDQMSRLRKLHIPALCLNLHTVLHLSEMYVEAVQLADVIASEQYHLYREFDKESLQHLLVQISKSSLALLDGNKDPLGYDMV</sequence>
<keyword evidence="12 18" id="KW-0906">Nuclear pore complex</keyword>
<dbReference type="GO" id="GO:0000973">
    <property type="term" value="P:post-transcriptional tethering of RNA polymerase II gene DNA at nuclear periphery"/>
    <property type="evidence" value="ECO:0007669"/>
    <property type="project" value="TreeGrafter"/>
</dbReference>
<keyword evidence="14 18" id="KW-0539">Nucleus</keyword>
<evidence type="ECO:0000256" key="19">
    <source>
        <dbReference type="SAM" id="MobiDB-lite"/>
    </source>
</evidence>
<comment type="caution">
    <text evidence="20">The sequence shown here is derived from an EMBL/GenBank/DDBJ whole genome shotgun (WGS) entry which is preliminary data.</text>
</comment>
<dbReference type="Proteomes" id="UP001233172">
    <property type="component" value="Unassembled WGS sequence"/>
</dbReference>
<evidence type="ECO:0000256" key="1">
    <source>
        <dbReference type="ARBA" id="ARBA00004629"/>
    </source>
</evidence>
<comment type="function">
    <text evidence="18">Functions as a component of the nuclear pore complex (NPC).</text>
</comment>
<evidence type="ECO:0000256" key="15">
    <source>
        <dbReference type="ARBA" id="ARBA00023328"/>
    </source>
</evidence>
<keyword evidence="15" id="KW-0137">Centromere</keyword>
<reference evidence="20" key="1">
    <citation type="journal article" date="2023" name="PLoS Negl. Trop. Dis.">
        <title>A genome sequence for Biomphalaria pfeifferi, the major vector snail for the human-infecting parasite Schistosoma mansoni.</title>
        <authorList>
            <person name="Bu L."/>
            <person name="Lu L."/>
            <person name="Laidemitt M.R."/>
            <person name="Zhang S.M."/>
            <person name="Mutuku M."/>
            <person name="Mkoji G."/>
            <person name="Steinauer M."/>
            <person name="Loker E.S."/>
        </authorList>
    </citation>
    <scope>NUCLEOTIDE SEQUENCE</scope>
    <source>
        <strain evidence="20">KasaAsao</strain>
    </source>
</reference>
<keyword evidence="21" id="KW-1185">Reference proteome</keyword>
<keyword evidence="10" id="KW-0007">Acetylation</keyword>
<dbReference type="GO" id="GO:0006406">
    <property type="term" value="P:mRNA export from nucleus"/>
    <property type="evidence" value="ECO:0007669"/>
    <property type="project" value="TreeGrafter"/>
</dbReference>
<evidence type="ECO:0000256" key="10">
    <source>
        <dbReference type="ARBA" id="ARBA00022990"/>
    </source>
</evidence>
<dbReference type="GO" id="GO:0006606">
    <property type="term" value="P:protein import into nucleus"/>
    <property type="evidence" value="ECO:0007669"/>
    <property type="project" value="TreeGrafter"/>
</dbReference>
<comment type="function">
    <text evidence="16">Plays a role in the nuclear pore complex (NPC) assembly and/or maintenance. Required for the assembly of peripheral proteins into the NPC. May anchor NUP62 to the NPC. Involved in nephrogenesis.</text>
</comment>
<evidence type="ECO:0000256" key="8">
    <source>
        <dbReference type="ARBA" id="ARBA00022838"/>
    </source>
</evidence>
<dbReference type="Gene3D" id="1.10.3450.20">
    <property type="match status" value="1"/>
</dbReference>
<evidence type="ECO:0000256" key="2">
    <source>
        <dbReference type="ARBA" id="ARBA00009510"/>
    </source>
</evidence>
<comment type="similarity">
    <text evidence="2 18">Belongs to the nucleoporin Nup84/Nup107 family.</text>
</comment>
<evidence type="ECO:0000256" key="6">
    <source>
        <dbReference type="ARBA" id="ARBA00022553"/>
    </source>
</evidence>
<evidence type="ECO:0000256" key="5">
    <source>
        <dbReference type="ARBA" id="ARBA00022481"/>
    </source>
</evidence>
<dbReference type="FunFam" id="1.10.3450.20:FF:000001">
    <property type="entry name" value="Nuclear pore complex protein"/>
    <property type="match status" value="1"/>
</dbReference>
<dbReference type="Gene3D" id="1.20.190.50">
    <property type="match status" value="1"/>
</dbReference>
<gene>
    <name evidence="20" type="ORF">Bpfe_012307</name>
</gene>
<evidence type="ECO:0000256" key="17">
    <source>
        <dbReference type="ARBA" id="ARBA00063956"/>
    </source>
</evidence>
<accession>A0AAD8BPS7</accession>
<evidence type="ECO:0000313" key="21">
    <source>
        <dbReference type="Proteomes" id="UP001233172"/>
    </source>
</evidence>
<evidence type="ECO:0000256" key="14">
    <source>
        <dbReference type="ARBA" id="ARBA00023242"/>
    </source>
</evidence>
<name>A0AAD8BPS7_BIOPF</name>
<keyword evidence="8" id="KW-0995">Kinetochore</keyword>
<evidence type="ECO:0000256" key="3">
    <source>
        <dbReference type="ARBA" id="ARBA00022448"/>
    </source>
</evidence>
<comment type="subcellular location">
    <subcellularLocation>
        <location evidence="1">Chromosome</location>
        <location evidence="1">Centromere</location>
        <location evidence="1">Kinetochore</location>
    </subcellularLocation>
    <subcellularLocation>
        <location evidence="18">Nucleus</location>
        <location evidence="18">Nuclear pore complex</location>
    </subcellularLocation>
    <subcellularLocation>
        <location evidence="18">Nucleus membrane</location>
    </subcellularLocation>
</comment>
<keyword evidence="11 18" id="KW-0811">Translocation</keyword>
<keyword evidence="5" id="KW-0488">Methylation</keyword>
<evidence type="ECO:0000256" key="12">
    <source>
        <dbReference type="ARBA" id="ARBA00023132"/>
    </source>
</evidence>
<keyword evidence="7" id="KW-0509">mRNA transport</keyword>
<dbReference type="EMBL" id="JASAOG010000049">
    <property type="protein sequence ID" value="KAK0058306.1"/>
    <property type="molecule type" value="Genomic_DNA"/>
</dbReference>
<organism evidence="20 21">
    <name type="scientific">Biomphalaria pfeifferi</name>
    <name type="common">Bloodfluke planorb</name>
    <name type="synonym">Freshwater snail</name>
    <dbReference type="NCBI Taxonomy" id="112525"/>
    <lineage>
        <taxon>Eukaryota</taxon>
        <taxon>Metazoa</taxon>
        <taxon>Spiralia</taxon>
        <taxon>Lophotrochozoa</taxon>
        <taxon>Mollusca</taxon>
        <taxon>Gastropoda</taxon>
        <taxon>Heterobranchia</taxon>
        <taxon>Euthyneura</taxon>
        <taxon>Panpulmonata</taxon>
        <taxon>Hygrophila</taxon>
        <taxon>Lymnaeoidea</taxon>
        <taxon>Planorbidae</taxon>
        <taxon>Biomphalaria</taxon>
    </lineage>
</organism>
<evidence type="ECO:0000256" key="4">
    <source>
        <dbReference type="ARBA" id="ARBA00022454"/>
    </source>
</evidence>
<keyword evidence="9" id="KW-0653">Protein transport</keyword>
<evidence type="ECO:0000256" key="9">
    <source>
        <dbReference type="ARBA" id="ARBA00022927"/>
    </source>
</evidence>
<proteinExistence type="inferred from homology"/>
<evidence type="ECO:0000313" key="20">
    <source>
        <dbReference type="EMBL" id="KAK0058306.1"/>
    </source>
</evidence>
<reference evidence="20" key="2">
    <citation type="submission" date="2023-04" db="EMBL/GenBank/DDBJ databases">
        <authorList>
            <person name="Bu L."/>
            <person name="Lu L."/>
            <person name="Laidemitt M.R."/>
            <person name="Zhang S.M."/>
            <person name="Mutuku M."/>
            <person name="Mkoji G."/>
            <person name="Steinauer M."/>
            <person name="Loker E.S."/>
        </authorList>
    </citation>
    <scope>NUCLEOTIDE SEQUENCE</scope>
    <source>
        <strain evidence="20">KasaAsao</strain>
        <tissue evidence="20">Whole Snail</tissue>
    </source>
</reference>
<evidence type="ECO:0000256" key="18">
    <source>
        <dbReference type="RuleBase" id="RU365072"/>
    </source>
</evidence>
<dbReference type="AlphaFoldDB" id="A0AAD8BPS7"/>
<dbReference type="PANTHER" id="PTHR13003:SF2">
    <property type="entry name" value="NUCLEAR PORE COMPLEX PROTEIN NUP107"/>
    <property type="match status" value="1"/>
</dbReference>